<reference evidence="3" key="1">
    <citation type="journal article" date="2020" name="bioRxiv">
        <title>Hybrid origin of Populus tomentosa Carr. identified through genome sequencing and phylogenomic analysis.</title>
        <authorList>
            <person name="An X."/>
            <person name="Gao K."/>
            <person name="Chen Z."/>
            <person name="Li J."/>
            <person name="Yang X."/>
            <person name="Yang X."/>
            <person name="Zhou J."/>
            <person name="Guo T."/>
            <person name="Zhao T."/>
            <person name="Huang S."/>
            <person name="Miao D."/>
            <person name="Khan W.U."/>
            <person name="Rao P."/>
            <person name="Ye M."/>
            <person name="Lei B."/>
            <person name="Liao W."/>
            <person name="Wang J."/>
            <person name="Ji L."/>
            <person name="Li Y."/>
            <person name="Guo B."/>
            <person name="Mustafa N.S."/>
            <person name="Li S."/>
            <person name="Yun Q."/>
            <person name="Keller S.R."/>
            <person name="Mao J."/>
            <person name="Zhang R."/>
            <person name="Strauss S.H."/>
        </authorList>
    </citation>
    <scope>NUCLEOTIDE SEQUENCE</scope>
    <source>
        <strain evidence="3">GM15</strain>
        <tissue evidence="3">Leaf</tissue>
    </source>
</reference>
<evidence type="ECO:0000256" key="1">
    <source>
        <dbReference type="SAM" id="Coils"/>
    </source>
</evidence>
<sequence length="763" mass="84978">MDLWVVGAAAAAGYIAKYWQNLSKHRASSLELSSGTSTCEKPETSSSPFHKLIRRKQAEDTLTNGRHFSDGGFSDMYHLDGASDTEAPSTSSFGERIVRLRTYDDCNVLSMSSLPPGFSVNENLKENEDGNGLNDNMDDNSSNPYTGELDSFHCSGKNSLRTKHSGSHVVKPFSSLDSCLMAQLYKEHARMEEYVLSALRSPSTIMKPLLITDGKQIISRADRDSLSAQIASDNNRWHKEEVVCGVPPLPKIGFSDHLKKIKSKSGKGQNERSSSSQKHLQSPNDLGFVLYEGSHDGTVLFCLGVSIGIISSLMANGREVNQLKEDLEHTQNLVQDLQEELEMKDSLTVKQLANENNESQDTCDNSFHYRASNPHLLMQNVNDSMNNIGAVSYNENTEQSPESMSKIEAELEAELERLGLNMNPSGPPRRLSELVVIWAHFHKYGYSGAHGVIPPVSIELNGYDPHGYCFSWFFLGDVHGFIVLCILQVLIEFKIIQLDPDSTADFARGELRLDVVNGQAAAQSESNRDARGTSPTCSANYAVSPRELSLHLHEVIQSRLQERVKELETALQNSQRKVQLLESEHKNVQRLFSTTELRYSSGEVSPVVEGDFSCIDQPLVMNLSREALDAYNEAYEELNKMNESEEEDSLSGDFEDNQAGLHLLDQRVSWDQNGRANGSFSLSSHNQERTPNDLHTGPLQSSAEYGAGIEELLYDRISEDENSDCDDEMEKQLIKQIVEKTKKGSPVVLNAQRLLFSVDDNEH</sequence>
<feature type="region of interest" description="Disordered" evidence="2">
    <location>
        <begin position="261"/>
        <end position="281"/>
    </location>
</feature>
<dbReference type="Proteomes" id="UP000886885">
    <property type="component" value="Chromosome 15A"/>
</dbReference>
<feature type="compositionally biased region" description="Polar residues" evidence="2">
    <location>
        <begin position="675"/>
        <end position="685"/>
    </location>
</feature>
<feature type="region of interest" description="Disordered" evidence="2">
    <location>
        <begin position="675"/>
        <end position="701"/>
    </location>
</feature>
<dbReference type="PANTHER" id="PTHR33476">
    <property type="entry name" value="EMB|CAB62613.1"/>
    <property type="match status" value="1"/>
</dbReference>
<dbReference type="GO" id="GO:0008356">
    <property type="term" value="P:asymmetric cell division"/>
    <property type="evidence" value="ECO:0007669"/>
    <property type="project" value="InterPro"/>
</dbReference>
<evidence type="ECO:0000313" key="4">
    <source>
        <dbReference type="Proteomes" id="UP000886885"/>
    </source>
</evidence>
<dbReference type="AlphaFoldDB" id="A0A8X7YKM5"/>
<evidence type="ECO:0000256" key="2">
    <source>
        <dbReference type="SAM" id="MobiDB-lite"/>
    </source>
</evidence>
<proteinExistence type="predicted"/>
<accession>A0A8X7YKM5</accession>
<organism evidence="3 4">
    <name type="scientific">Populus tomentosa</name>
    <name type="common">Chinese white poplar</name>
    <dbReference type="NCBI Taxonomy" id="118781"/>
    <lineage>
        <taxon>Eukaryota</taxon>
        <taxon>Viridiplantae</taxon>
        <taxon>Streptophyta</taxon>
        <taxon>Embryophyta</taxon>
        <taxon>Tracheophyta</taxon>
        <taxon>Spermatophyta</taxon>
        <taxon>Magnoliopsida</taxon>
        <taxon>eudicotyledons</taxon>
        <taxon>Gunneridae</taxon>
        <taxon>Pentapetalae</taxon>
        <taxon>rosids</taxon>
        <taxon>fabids</taxon>
        <taxon>Malpighiales</taxon>
        <taxon>Salicaceae</taxon>
        <taxon>Saliceae</taxon>
        <taxon>Populus</taxon>
    </lineage>
</organism>
<dbReference type="EMBL" id="JAAWWB010000029">
    <property type="protein sequence ID" value="KAG6746920.1"/>
    <property type="molecule type" value="Genomic_DNA"/>
</dbReference>
<feature type="coiled-coil region" evidence="1">
    <location>
        <begin position="621"/>
        <end position="648"/>
    </location>
</feature>
<dbReference type="PANTHER" id="PTHR33476:SF7">
    <property type="entry name" value="EMB|CAB62613.1"/>
    <property type="match status" value="1"/>
</dbReference>
<protein>
    <submittedName>
        <fullName evidence="3">Uncharacterized protein</fullName>
    </submittedName>
</protein>
<dbReference type="InterPro" id="IPR040348">
    <property type="entry name" value="POLAR-like"/>
</dbReference>
<feature type="compositionally biased region" description="Polar residues" evidence="2">
    <location>
        <begin position="266"/>
        <end position="281"/>
    </location>
</feature>
<evidence type="ECO:0000313" key="3">
    <source>
        <dbReference type="EMBL" id="KAG6746920.1"/>
    </source>
</evidence>
<gene>
    <name evidence="3" type="ORF">POTOM_049296</name>
</gene>
<feature type="coiled-coil region" evidence="1">
    <location>
        <begin position="557"/>
        <end position="591"/>
    </location>
</feature>
<comment type="caution">
    <text evidence="3">The sequence shown here is derived from an EMBL/GenBank/DDBJ whole genome shotgun (WGS) entry which is preliminary data.</text>
</comment>
<feature type="coiled-coil region" evidence="1">
    <location>
        <begin position="320"/>
        <end position="347"/>
    </location>
</feature>
<keyword evidence="1" id="KW-0175">Coiled coil</keyword>
<dbReference type="OrthoDB" id="1701885at2759"/>
<name>A0A8X7YKM5_POPTO</name>
<keyword evidence="4" id="KW-1185">Reference proteome</keyword>